<name>A0A3L8RG49_STRRN</name>
<sequence length="341" mass="35605">MVGLSLVAVMAGAVPAWSDDSWGSVDCTQNPYPGCDLGAGKGPQKESPDRRGGGESPERGGGGDSGGSRRREDPESSNPDFNRADCSYRRSDYKPPADAQSVSYQGSLIGGVPTAQSAVFHAQAQLPMVGPVAGPKPGEDGAWYVYKCDAGGTRDALYRPPVWIPEGPQDDGGPRVSPAGLAEQARGQLRLPSPEIKASPAEQQLVTLPTWLWLERGAWRKASATASVPGVSVTAVARPTSVVWSMGDGGSKVCHGPGTSYRPSEASKARPNPKRPSPDCGYTYRSSSAGQPDDAYRVSATVHWSVTWSGAGQSGVFPGLTTTSAAAFRVAESQAVNTDDE</sequence>
<feature type="region of interest" description="Disordered" evidence="1">
    <location>
        <begin position="18"/>
        <end position="99"/>
    </location>
</feature>
<feature type="region of interest" description="Disordered" evidence="1">
    <location>
        <begin position="252"/>
        <end position="293"/>
    </location>
</feature>
<gene>
    <name evidence="2" type="ORF">D3C57_109185</name>
</gene>
<dbReference type="Proteomes" id="UP000281594">
    <property type="component" value="Unassembled WGS sequence"/>
</dbReference>
<organism evidence="2 3">
    <name type="scientific">Streptomyces rapamycinicus (strain ATCC 29253 / DSM 41530 / NRRL 5491 / AYB-994)</name>
    <name type="common">Streptomyces hygroscopicus (strain ATCC 29253)</name>
    <dbReference type="NCBI Taxonomy" id="1343740"/>
    <lineage>
        <taxon>Bacteria</taxon>
        <taxon>Bacillati</taxon>
        <taxon>Actinomycetota</taxon>
        <taxon>Actinomycetes</taxon>
        <taxon>Kitasatosporales</taxon>
        <taxon>Streptomycetaceae</taxon>
        <taxon>Streptomyces</taxon>
        <taxon>Streptomyces violaceusniger group</taxon>
    </lineage>
</organism>
<evidence type="ECO:0000313" key="2">
    <source>
        <dbReference type="EMBL" id="RLV78540.1"/>
    </source>
</evidence>
<protein>
    <recommendedName>
        <fullName evidence="4">ATP/GTP-binding protein</fullName>
    </recommendedName>
</protein>
<evidence type="ECO:0000313" key="3">
    <source>
        <dbReference type="Proteomes" id="UP000281594"/>
    </source>
</evidence>
<evidence type="ECO:0000256" key="1">
    <source>
        <dbReference type="SAM" id="MobiDB-lite"/>
    </source>
</evidence>
<feature type="compositionally biased region" description="Basic and acidic residues" evidence="1">
    <location>
        <begin position="82"/>
        <end position="95"/>
    </location>
</feature>
<feature type="compositionally biased region" description="Basic and acidic residues" evidence="1">
    <location>
        <begin position="43"/>
        <end position="58"/>
    </location>
</feature>
<evidence type="ECO:0008006" key="4">
    <source>
        <dbReference type="Google" id="ProtNLM"/>
    </source>
</evidence>
<dbReference type="AlphaFoldDB" id="A0A3L8RG49"/>
<reference evidence="2 3" key="1">
    <citation type="journal article" date="2018" name="J. Biol. Chem.">
        <title>Discovery of the actinoplanic acid pathway in Streptomyces rapamycinicus reveals a genetically conserved synergism with rapamycin.</title>
        <authorList>
            <person name="Mrak P."/>
            <person name="Krastel P."/>
            <person name="Pivk Lukancic P."/>
            <person name="Tao J."/>
            <person name="Pistorius D."/>
            <person name="Moore C.M."/>
        </authorList>
    </citation>
    <scope>NUCLEOTIDE SEQUENCE [LARGE SCALE GENOMIC DNA]</scope>
    <source>
        <strain evidence="2 3">NRRL 5491</strain>
    </source>
</reference>
<accession>A0A3L8RG49</accession>
<comment type="caution">
    <text evidence="2">The sequence shown here is derived from an EMBL/GenBank/DDBJ whole genome shotgun (WGS) entry which is preliminary data.</text>
</comment>
<dbReference type="EMBL" id="QYCY01000001">
    <property type="protein sequence ID" value="RLV78540.1"/>
    <property type="molecule type" value="Genomic_DNA"/>
</dbReference>
<proteinExistence type="predicted"/>